<dbReference type="OrthoDB" id="439993at2759"/>
<accession>I0Z6M4</accession>
<dbReference type="SUPFAM" id="SSF54928">
    <property type="entry name" value="RNA-binding domain, RBD"/>
    <property type="match status" value="1"/>
</dbReference>
<dbReference type="PRINTS" id="PR00302">
    <property type="entry name" value="LUPUSLA"/>
</dbReference>
<reference evidence="7 8" key="1">
    <citation type="journal article" date="2012" name="Genome Biol.">
        <title>The genome of the polar eukaryotic microalga coccomyxa subellipsoidea reveals traits of cold adaptation.</title>
        <authorList>
            <person name="Blanc G."/>
            <person name="Agarkova I."/>
            <person name="Grimwood J."/>
            <person name="Kuo A."/>
            <person name="Brueggeman A."/>
            <person name="Dunigan D."/>
            <person name="Gurnon J."/>
            <person name="Ladunga I."/>
            <person name="Lindquist E."/>
            <person name="Lucas S."/>
            <person name="Pangilinan J."/>
            <person name="Proschold T."/>
            <person name="Salamov A."/>
            <person name="Schmutz J."/>
            <person name="Weeks D."/>
            <person name="Yamada T."/>
            <person name="Claverie J.M."/>
            <person name="Grigoriev I."/>
            <person name="Van Etten J."/>
            <person name="Lomsadze A."/>
            <person name="Borodovsky M."/>
        </authorList>
    </citation>
    <scope>NUCLEOTIDE SEQUENCE [LARGE SCALE GENOMIC DNA]</scope>
    <source>
        <strain evidence="7 8">C-169</strain>
    </source>
</reference>
<evidence type="ECO:0000259" key="5">
    <source>
        <dbReference type="SMART" id="SM00360"/>
    </source>
</evidence>
<evidence type="ECO:0000259" key="6">
    <source>
        <dbReference type="SMART" id="SM00715"/>
    </source>
</evidence>
<protein>
    <submittedName>
        <fullName evidence="7">Uncharacterized protein</fullName>
    </submittedName>
</protein>
<feature type="domain" description="HTH La-type RNA-binding" evidence="6">
    <location>
        <begin position="5"/>
        <end position="100"/>
    </location>
</feature>
<evidence type="ECO:0000313" key="7">
    <source>
        <dbReference type="EMBL" id="EIE26293.1"/>
    </source>
</evidence>
<feature type="compositionally biased region" description="Gly residues" evidence="4">
    <location>
        <begin position="360"/>
        <end position="373"/>
    </location>
</feature>
<dbReference type="InterPro" id="IPR002344">
    <property type="entry name" value="Lupus_La"/>
</dbReference>
<evidence type="ECO:0000256" key="4">
    <source>
        <dbReference type="SAM" id="MobiDB-lite"/>
    </source>
</evidence>
<dbReference type="Pfam" id="PF08777">
    <property type="entry name" value="RRM_3"/>
    <property type="match status" value="1"/>
</dbReference>
<dbReference type="SMART" id="SM00715">
    <property type="entry name" value="LA"/>
    <property type="match status" value="1"/>
</dbReference>
<dbReference type="Gene3D" id="3.30.70.330">
    <property type="match status" value="2"/>
</dbReference>
<feature type="domain" description="RRM" evidence="5">
    <location>
        <begin position="117"/>
        <end position="188"/>
    </location>
</feature>
<dbReference type="GeneID" id="17044303"/>
<name>I0Z6M4_COCSC</name>
<dbReference type="EMBL" id="AGSI01000002">
    <property type="protein sequence ID" value="EIE26293.1"/>
    <property type="molecule type" value="Genomic_DNA"/>
</dbReference>
<dbReference type="InterPro" id="IPR045180">
    <property type="entry name" value="La_dom_prot"/>
</dbReference>
<dbReference type="InterPro" id="IPR012677">
    <property type="entry name" value="Nucleotide-bd_a/b_plait_sf"/>
</dbReference>
<keyword evidence="8" id="KW-1185">Reference proteome</keyword>
<evidence type="ECO:0000256" key="2">
    <source>
        <dbReference type="ARBA" id="ARBA00022884"/>
    </source>
</evidence>
<feature type="compositionally biased region" description="Basic residues" evidence="4">
    <location>
        <begin position="374"/>
        <end position="383"/>
    </location>
</feature>
<dbReference type="SUPFAM" id="SSF46785">
    <property type="entry name" value="Winged helix' DNA-binding domain"/>
    <property type="match status" value="1"/>
</dbReference>
<dbReference type="GO" id="GO:0005634">
    <property type="term" value="C:nucleus"/>
    <property type="evidence" value="ECO:0007669"/>
    <property type="project" value="UniProtKB-SubCell"/>
</dbReference>
<dbReference type="AlphaFoldDB" id="I0Z6M4"/>
<dbReference type="InterPro" id="IPR036388">
    <property type="entry name" value="WH-like_DNA-bd_sf"/>
</dbReference>
<dbReference type="eggNOG" id="KOG0118">
    <property type="taxonomic scope" value="Eukaryota"/>
</dbReference>
<evidence type="ECO:0000256" key="3">
    <source>
        <dbReference type="ARBA" id="ARBA00023242"/>
    </source>
</evidence>
<evidence type="ECO:0000313" key="8">
    <source>
        <dbReference type="Proteomes" id="UP000007264"/>
    </source>
</evidence>
<comment type="caution">
    <text evidence="7">The sequence shown here is derived from an EMBL/GenBank/DDBJ whole genome shotgun (WGS) entry which is preliminary data.</text>
</comment>
<dbReference type="InterPro" id="IPR036390">
    <property type="entry name" value="WH_DNA-bd_sf"/>
</dbReference>
<dbReference type="GO" id="GO:0006396">
    <property type="term" value="P:RNA processing"/>
    <property type="evidence" value="ECO:0007669"/>
    <property type="project" value="InterPro"/>
</dbReference>
<dbReference type="KEGG" id="csl:COCSUDRAFT_46027"/>
<keyword evidence="3" id="KW-0539">Nucleus</keyword>
<dbReference type="SMART" id="SM00360">
    <property type="entry name" value="RRM"/>
    <property type="match status" value="1"/>
</dbReference>
<sequence>MVVSDQAKSRAKKQIEFYFSDSNLPRDKFLREKIAEDPEGWVNLELLCTFTRMTEALGISRKGKDGKVEVSRLILSQVAEALQGSDSITVSEDGRSVRRTKPIESPEEVSKEVDARSLFASPFPYDTTLDAVTAFFNTVAPVNCVRMRRHLNSSDFRGSVFVEFACEEQATEVMSKSLVYEGAPLRLERKVDFVNRKQEERSARGATGEAHSLAAGEEAFFTQFTGGYPDAVPASGSEEEEGTPEPAEPEKLDYEEGCLMRFDFVDANHELAYTDIRDTFQDIAYGAPSGIVRFKNKNAVGPNLMLVGDDDTVSVSGKKATLKVLEGEEEKDFYMRAKAARQAAAERGDGGGRGQKRGRGGSGRGRGRAGGGRRGGRGKRGRH</sequence>
<dbReference type="GO" id="GO:0003723">
    <property type="term" value="F:RNA binding"/>
    <property type="evidence" value="ECO:0007669"/>
    <property type="project" value="UniProtKB-KW"/>
</dbReference>
<dbReference type="STRING" id="574566.I0Z6M4"/>
<dbReference type="Pfam" id="PF05383">
    <property type="entry name" value="La"/>
    <property type="match status" value="1"/>
</dbReference>
<keyword evidence="2" id="KW-0694">RNA-binding</keyword>
<feature type="region of interest" description="Disordered" evidence="4">
    <location>
        <begin position="231"/>
        <end position="250"/>
    </location>
</feature>
<dbReference type="Proteomes" id="UP000007264">
    <property type="component" value="Unassembled WGS sequence"/>
</dbReference>
<gene>
    <name evidence="7" type="ORF">COCSUDRAFT_46027</name>
</gene>
<dbReference type="InterPro" id="IPR000504">
    <property type="entry name" value="RRM_dom"/>
</dbReference>
<dbReference type="CDD" id="cd12291">
    <property type="entry name" value="RRM1_La"/>
    <property type="match status" value="1"/>
</dbReference>
<evidence type="ECO:0000256" key="1">
    <source>
        <dbReference type="ARBA" id="ARBA00004123"/>
    </source>
</evidence>
<comment type="subcellular location">
    <subcellularLocation>
        <location evidence="1">Nucleus</location>
    </subcellularLocation>
</comment>
<feature type="region of interest" description="Disordered" evidence="4">
    <location>
        <begin position="338"/>
        <end position="383"/>
    </location>
</feature>
<dbReference type="Gene3D" id="1.10.10.10">
    <property type="entry name" value="Winged helix-like DNA-binding domain superfamily/Winged helix DNA-binding domain"/>
    <property type="match status" value="1"/>
</dbReference>
<dbReference type="InterPro" id="IPR035979">
    <property type="entry name" value="RBD_domain_sf"/>
</dbReference>
<organism evidence="7 8">
    <name type="scientific">Coccomyxa subellipsoidea (strain C-169)</name>
    <name type="common">Green microalga</name>
    <dbReference type="NCBI Taxonomy" id="574566"/>
    <lineage>
        <taxon>Eukaryota</taxon>
        <taxon>Viridiplantae</taxon>
        <taxon>Chlorophyta</taxon>
        <taxon>core chlorophytes</taxon>
        <taxon>Trebouxiophyceae</taxon>
        <taxon>Trebouxiophyceae incertae sedis</taxon>
        <taxon>Coccomyxaceae</taxon>
        <taxon>Coccomyxa</taxon>
        <taxon>Coccomyxa subellipsoidea</taxon>
    </lineage>
</organism>
<dbReference type="InterPro" id="IPR014886">
    <property type="entry name" value="La_xRRM"/>
</dbReference>
<dbReference type="Pfam" id="PF00076">
    <property type="entry name" value="RRM_1"/>
    <property type="match status" value="1"/>
</dbReference>
<dbReference type="InterPro" id="IPR006630">
    <property type="entry name" value="La_HTH"/>
</dbReference>
<dbReference type="RefSeq" id="XP_005650837.1">
    <property type="nucleotide sequence ID" value="XM_005650780.1"/>
</dbReference>
<dbReference type="PANTHER" id="PTHR22792">
    <property type="entry name" value="LUPUS LA PROTEIN-RELATED"/>
    <property type="match status" value="1"/>
</dbReference>
<proteinExistence type="predicted"/>
<dbReference type="GO" id="GO:1990904">
    <property type="term" value="C:ribonucleoprotein complex"/>
    <property type="evidence" value="ECO:0007669"/>
    <property type="project" value="InterPro"/>
</dbReference>